<protein>
    <recommendedName>
        <fullName evidence="5">Exonuclease V, chloroplastic</fullName>
    </recommendedName>
</protein>
<dbReference type="InterPro" id="IPR019190">
    <property type="entry name" value="EXOV"/>
</dbReference>
<dbReference type="Gene3D" id="3.90.320.10">
    <property type="match status" value="1"/>
</dbReference>
<dbReference type="PANTHER" id="PTHR14464">
    <property type="entry name" value="EXONUCLEASE V"/>
    <property type="match status" value="1"/>
</dbReference>
<name>A0A803PWK5_CANSA</name>
<organism evidence="3 4">
    <name type="scientific">Cannabis sativa</name>
    <name type="common">Hemp</name>
    <name type="synonym">Marijuana</name>
    <dbReference type="NCBI Taxonomy" id="3483"/>
    <lineage>
        <taxon>Eukaryota</taxon>
        <taxon>Viridiplantae</taxon>
        <taxon>Streptophyta</taxon>
        <taxon>Embryophyta</taxon>
        <taxon>Tracheophyta</taxon>
        <taxon>Spermatophyta</taxon>
        <taxon>Magnoliopsida</taxon>
        <taxon>eudicotyledons</taxon>
        <taxon>Gunneridae</taxon>
        <taxon>Pentapetalae</taxon>
        <taxon>rosids</taxon>
        <taxon>fabids</taxon>
        <taxon>Rosales</taxon>
        <taxon>Cannabaceae</taxon>
        <taxon>Cannabis</taxon>
    </lineage>
</organism>
<dbReference type="GO" id="GO:0045145">
    <property type="term" value="F:single-stranded DNA 5'-3' DNA exonuclease activity"/>
    <property type="evidence" value="ECO:0007669"/>
    <property type="project" value="InterPro"/>
</dbReference>
<evidence type="ECO:0008006" key="5">
    <source>
        <dbReference type="Google" id="ProtNLM"/>
    </source>
</evidence>
<dbReference type="Pfam" id="PF09810">
    <property type="entry name" value="Exo5"/>
    <property type="match status" value="3"/>
</dbReference>
<evidence type="ECO:0000313" key="4">
    <source>
        <dbReference type="Proteomes" id="UP000596661"/>
    </source>
</evidence>
<feature type="compositionally biased region" description="Low complexity" evidence="2">
    <location>
        <begin position="388"/>
        <end position="425"/>
    </location>
</feature>
<dbReference type="PANTHER" id="PTHR14464:SF4">
    <property type="entry name" value="EXONUCLEASE V"/>
    <property type="match status" value="1"/>
</dbReference>
<dbReference type="EMBL" id="UZAU01000619">
    <property type="status" value="NOT_ANNOTATED_CDS"/>
    <property type="molecule type" value="Genomic_DNA"/>
</dbReference>
<evidence type="ECO:0000256" key="1">
    <source>
        <dbReference type="ARBA" id="ARBA00009797"/>
    </source>
</evidence>
<keyword evidence="4" id="KW-1185">Reference proteome</keyword>
<reference evidence="3" key="1">
    <citation type="submission" date="2018-11" db="EMBL/GenBank/DDBJ databases">
        <authorList>
            <person name="Grassa J C."/>
        </authorList>
    </citation>
    <scope>NUCLEOTIDE SEQUENCE [LARGE SCALE GENOMIC DNA]</scope>
</reference>
<dbReference type="Proteomes" id="UP000596661">
    <property type="component" value="Chromosome 6"/>
</dbReference>
<accession>A0A803PWK5</accession>
<dbReference type="Gramene" id="evm.model.06.1968">
    <property type="protein sequence ID" value="cds.evm.model.06.1968"/>
    <property type="gene ID" value="evm.TU.06.1968"/>
</dbReference>
<dbReference type="AlphaFoldDB" id="A0A803PWK5"/>
<dbReference type="GO" id="GO:0005634">
    <property type="term" value="C:nucleus"/>
    <property type="evidence" value="ECO:0007669"/>
    <property type="project" value="TreeGrafter"/>
</dbReference>
<dbReference type="GO" id="GO:0036297">
    <property type="term" value="P:interstrand cross-link repair"/>
    <property type="evidence" value="ECO:0007669"/>
    <property type="project" value="TreeGrafter"/>
</dbReference>
<sequence>MTESALYNDDEEHHHQNYCTHISKIPIEIVTEEEMVLLEAAMVSARSCISSSAIPVLRHSHLHTHVRSIQSITALSKRGFPGSKEPDMEDLGDFRNTQKKSRLLDSYYLRFRKNKGLFVTDFTDTEWCEKQKEFSLLGKRYVNKAMKKGIARHAKLEEEVVKKVKVTVKSVEDRWALKFLNFIIGVNQLLFEGLTRELPLVSFVEGVWIVGVIDEIRIPITETDKHPLLVDTKTRVRPTLPSEPQRRNGRFQLMCYKRMWDSLVSDNFPTKKFFDFYNLNPYDNLSEEIVDRTRNVGFPAQTLEDVMKYYSNTCSVLPLAYDNMLLRYESQQDNSLLGEDEFAYDLDWLQKQIHVSLEFWHGKREASYTPEEERWKCRFCQFANECPGNSNGSSSSPSPTDLTPSSPTDLTPSSPTNSTPDNNSSWLDEQLPELREKVSLPPSTPPKANAQFSLTPTSAIASISRMIMVTSTNEPVEWGYFEPVNWSISSHFCTAPVQFNIDESASIVTKAWFEVKVVGMNKVLFLRFGFSTAKICRSEWEGSSNSSRRSVFLISTRFSSALNTPEKPVKMDIDSAVYPDGPPQHAKAPKMANFIDTKKMVRGPEDPPGYWAITGTKLCVEGGRISIKVKDSLLTILSEDSMLFL</sequence>
<feature type="region of interest" description="Disordered" evidence="2">
    <location>
        <begin position="388"/>
        <end position="426"/>
    </location>
</feature>
<proteinExistence type="inferred from homology"/>
<evidence type="ECO:0000313" key="3">
    <source>
        <dbReference type="EnsemblPlants" id="cds.evm.model.06.1968"/>
    </source>
</evidence>
<dbReference type="InterPro" id="IPR011604">
    <property type="entry name" value="PDDEXK-like_dom_sf"/>
</dbReference>
<evidence type="ECO:0000256" key="2">
    <source>
        <dbReference type="SAM" id="MobiDB-lite"/>
    </source>
</evidence>
<reference evidence="3" key="2">
    <citation type="submission" date="2021-03" db="UniProtKB">
        <authorList>
            <consortium name="EnsemblPlants"/>
        </authorList>
    </citation>
    <scope>IDENTIFICATION</scope>
</reference>
<dbReference type="EnsemblPlants" id="evm.model.06.1968">
    <property type="protein sequence ID" value="cds.evm.model.06.1968"/>
    <property type="gene ID" value="evm.TU.06.1968"/>
</dbReference>
<comment type="similarity">
    <text evidence="1">Belongs to the EXO5 family.</text>
</comment>